<name>A0A6I3MBQ1_9MICO</name>
<dbReference type="RefSeq" id="WP_155053187.1">
    <property type="nucleotide sequence ID" value="NZ_BAAAIB010000010.1"/>
</dbReference>
<dbReference type="EMBL" id="WMLB01000042">
    <property type="protein sequence ID" value="MTH70178.1"/>
    <property type="molecule type" value="Genomic_DNA"/>
</dbReference>
<dbReference type="GO" id="GO:0000166">
    <property type="term" value="F:nucleotide binding"/>
    <property type="evidence" value="ECO:0007669"/>
    <property type="project" value="UniProtKB-KW"/>
</dbReference>
<protein>
    <submittedName>
        <fullName evidence="6">Bifunctional metallophosphatase/5'-nucleotidase</fullName>
    </submittedName>
</protein>
<evidence type="ECO:0000259" key="5">
    <source>
        <dbReference type="Pfam" id="PF02872"/>
    </source>
</evidence>
<dbReference type="GO" id="GO:0008768">
    <property type="term" value="F:UDP-sugar diphosphatase activity"/>
    <property type="evidence" value="ECO:0007669"/>
    <property type="project" value="TreeGrafter"/>
</dbReference>
<dbReference type="InterPro" id="IPR036907">
    <property type="entry name" value="5'-Nucleotdase_C_sf"/>
</dbReference>
<dbReference type="PROSITE" id="PS51318">
    <property type="entry name" value="TAT"/>
    <property type="match status" value="1"/>
</dbReference>
<comment type="caution">
    <text evidence="6">The sequence shown here is derived from an EMBL/GenBank/DDBJ whole genome shotgun (WGS) entry which is preliminary data.</text>
</comment>
<dbReference type="InterPro" id="IPR029052">
    <property type="entry name" value="Metallo-depent_PP-like"/>
</dbReference>
<evidence type="ECO:0000256" key="2">
    <source>
        <dbReference type="RuleBase" id="RU362119"/>
    </source>
</evidence>
<feature type="signal peptide" evidence="2">
    <location>
        <begin position="1"/>
        <end position="46"/>
    </location>
</feature>
<comment type="similarity">
    <text evidence="2">Belongs to the 5'-nucleotidase family.</text>
</comment>
<dbReference type="SUPFAM" id="SSF55816">
    <property type="entry name" value="5'-nucleotidase (syn. UDP-sugar hydrolase), C-terminal domain"/>
    <property type="match status" value="1"/>
</dbReference>
<dbReference type="InterPro" id="IPR006311">
    <property type="entry name" value="TAT_signal"/>
</dbReference>
<proteinExistence type="inferred from homology"/>
<dbReference type="InterPro" id="IPR004843">
    <property type="entry name" value="Calcineurin-like_PHP"/>
</dbReference>
<dbReference type="InterPro" id="IPR008334">
    <property type="entry name" value="5'-Nucleotdase_C"/>
</dbReference>
<dbReference type="PANTHER" id="PTHR11575">
    <property type="entry name" value="5'-NUCLEOTIDASE-RELATED"/>
    <property type="match status" value="1"/>
</dbReference>
<dbReference type="AlphaFoldDB" id="A0A6I3MBQ1"/>
<dbReference type="Pfam" id="PF02872">
    <property type="entry name" value="5_nucleotid_C"/>
    <property type="match status" value="1"/>
</dbReference>
<sequence length="667" mass="69685">MQQRSPGAARSRATSATRTRRRAAAGALAGATVLALALGGALSAQAAPSPKGQEARSVDINLFTVNDFHGRIEQSGTAAGIARLASAVDHFRAQNSNTVFAAAGDMIGASTFTSFIQDDVPTIEALNAAGLDVSSVGNHEFDKGFSDLTDRVMPLADFEYLGANIYDKATGEVALPEYWLAKFQGVTIGFVGAVTDELPSLVSPSGIEDITVGSPVDAANRVADELSDGKKGNGEADIVIMLVHEGAATTSVESATDPNSRFGDIVLNANDNIDAIVSGHTHLPYNHVIDGRPVISSGQYGERFSNMEISYDRATKSITKMENTLYTMATAFDANNNVTAWLYEPDPEIVPIVSEATAIANELGNVVIGDASAAFNRAQRPGIVNGAPALVENRGGESTLGNLVADVQLWALEADGTREVDITFMNPGGLRADINAGETTYREAANVQSFANTLVTLDLTGAQIKGVLEEQWQPAGASRPFLKLGVNEGLAYTYDPTAAQGSHITEIFLDGMALNPAATYSVGVNSFLASGGDNFVTFRDGVNKADSGKIDLEAMVDYFETFDTVSPDYAQRAVGVDVVSVAGGQATVALSSLDFSTTEPKAGTVTVSFEGGDITTVAVDPSFPDPATFDEIGRASVTFAIPAAATADSRFVITTPTGTSSSFTLPL</sequence>
<feature type="domain" description="5'-Nucleotidase C-terminal" evidence="5">
    <location>
        <begin position="392"/>
        <end position="538"/>
    </location>
</feature>
<dbReference type="OrthoDB" id="1016457at2"/>
<dbReference type="InterPro" id="IPR006179">
    <property type="entry name" value="5_nucleotidase/apyrase"/>
</dbReference>
<evidence type="ECO:0000313" key="6">
    <source>
        <dbReference type="EMBL" id="MTH70178.1"/>
    </source>
</evidence>
<dbReference type="PANTHER" id="PTHR11575:SF24">
    <property type="entry name" value="5'-NUCLEOTIDASE"/>
    <property type="match status" value="1"/>
</dbReference>
<organism evidence="6 7">
    <name type="scientific">Agromyces bracchium</name>
    <dbReference type="NCBI Taxonomy" id="88376"/>
    <lineage>
        <taxon>Bacteria</taxon>
        <taxon>Bacillati</taxon>
        <taxon>Actinomycetota</taxon>
        <taxon>Actinomycetes</taxon>
        <taxon>Micrococcales</taxon>
        <taxon>Microbacteriaceae</taxon>
        <taxon>Agromyces</taxon>
    </lineage>
</organism>
<evidence type="ECO:0000256" key="1">
    <source>
        <dbReference type="ARBA" id="ARBA00022729"/>
    </source>
</evidence>
<dbReference type="GO" id="GO:0008253">
    <property type="term" value="F:5'-nucleotidase activity"/>
    <property type="evidence" value="ECO:0007669"/>
    <property type="project" value="TreeGrafter"/>
</dbReference>
<evidence type="ECO:0000256" key="3">
    <source>
        <dbReference type="SAM" id="MobiDB-lite"/>
    </source>
</evidence>
<dbReference type="SUPFAM" id="SSF56300">
    <property type="entry name" value="Metallo-dependent phosphatases"/>
    <property type="match status" value="1"/>
</dbReference>
<evidence type="ECO:0000259" key="4">
    <source>
        <dbReference type="Pfam" id="PF00149"/>
    </source>
</evidence>
<dbReference type="Gene3D" id="3.60.21.10">
    <property type="match status" value="1"/>
</dbReference>
<gene>
    <name evidence="6" type="ORF">GJ743_17560</name>
</gene>
<evidence type="ECO:0000313" key="7">
    <source>
        <dbReference type="Proteomes" id="UP000433071"/>
    </source>
</evidence>
<feature type="chain" id="PRO_5026373178" evidence="2">
    <location>
        <begin position="47"/>
        <end position="667"/>
    </location>
</feature>
<keyword evidence="1 2" id="KW-0732">Signal</keyword>
<accession>A0A6I3MBQ1</accession>
<dbReference type="Proteomes" id="UP000433071">
    <property type="component" value="Unassembled WGS sequence"/>
</dbReference>
<dbReference type="Pfam" id="PF00149">
    <property type="entry name" value="Metallophos"/>
    <property type="match status" value="1"/>
</dbReference>
<keyword evidence="2" id="KW-0378">Hydrolase</keyword>
<keyword evidence="7" id="KW-1185">Reference proteome</keyword>
<reference evidence="6 7" key="1">
    <citation type="submission" date="2019-11" db="EMBL/GenBank/DDBJ databases">
        <title>Agromyces kandeliae sp. nov., isolated from mangrove soil.</title>
        <authorList>
            <person name="Wang R."/>
        </authorList>
    </citation>
    <scope>NUCLEOTIDE SEQUENCE [LARGE SCALE GENOMIC DNA]</scope>
    <source>
        <strain evidence="6 7">JCM 11433</strain>
    </source>
</reference>
<dbReference type="Gene3D" id="3.90.780.10">
    <property type="entry name" value="5'-Nucleotidase, C-terminal domain"/>
    <property type="match status" value="1"/>
</dbReference>
<dbReference type="GO" id="GO:0009166">
    <property type="term" value="P:nucleotide catabolic process"/>
    <property type="evidence" value="ECO:0007669"/>
    <property type="project" value="InterPro"/>
</dbReference>
<dbReference type="GO" id="GO:0030288">
    <property type="term" value="C:outer membrane-bounded periplasmic space"/>
    <property type="evidence" value="ECO:0007669"/>
    <property type="project" value="TreeGrafter"/>
</dbReference>
<dbReference type="PRINTS" id="PR01607">
    <property type="entry name" value="APYRASEFAMLY"/>
</dbReference>
<feature type="domain" description="Calcineurin-like phosphoesterase" evidence="4">
    <location>
        <begin position="65"/>
        <end position="283"/>
    </location>
</feature>
<feature type="region of interest" description="Disordered" evidence="3">
    <location>
        <begin position="1"/>
        <end position="21"/>
    </location>
</feature>
<feature type="compositionally biased region" description="Low complexity" evidence="3">
    <location>
        <begin position="1"/>
        <end position="17"/>
    </location>
</feature>
<keyword evidence="2" id="KW-0547">Nucleotide-binding</keyword>